<name>A0A9Q1CSY1_HOLLE</name>
<organism evidence="1 2">
    <name type="scientific">Holothuria leucospilota</name>
    <name type="common">Black long sea cucumber</name>
    <name type="synonym">Mertensiothuria leucospilota</name>
    <dbReference type="NCBI Taxonomy" id="206669"/>
    <lineage>
        <taxon>Eukaryota</taxon>
        <taxon>Metazoa</taxon>
        <taxon>Echinodermata</taxon>
        <taxon>Eleutherozoa</taxon>
        <taxon>Echinozoa</taxon>
        <taxon>Holothuroidea</taxon>
        <taxon>Aspidochirotacea</taxon>
        <taxon>Aspidochirotida</taxon>
        <taxon>Holothuriidae</taxon>
        <taxon>Holothuria</taxon>
    </lineage>
</organism>
<evidence type="ECO:0000313" key="2">
    <source>
        <dbReference type="Proteomes" id="UP001152320"/>
    </source>
</evidence>
<accession>A0A9Q1CSY1</accession>
<dbReference type="EMBL" id="JAIZAY010000001">
    <property type="protein sequence ID" value="KAJ8050816.1"/>
    <property type="molecule type" value="Genomic_DNA"/>
</dbReference>
<gene>
    <name evidence="1" type="ORF">HOLleu_04160</name>
</gene>
<dbReference type="AlphaFoldDB" id="A0A9Q1CSY1"/>
<keyword evidence="2" id="KW-1185">Reference proteome</keyword>
<comment type="caution">
    <text evidence="1">The sequence shown here is derived from an EMBL/GenBank/DDBJ whole genome shotgun (WGS) entry which is preliminary data.</text>
</comment>
<proteinExistence type="predicted"/>
<evidence type="ECO:0000313" key="1">
    <source>
        <dbReference type="EMBL" id="KAJ8050816.1"/>
    </source>
</evidence>
<dbReference type="Proteomes" id="UP001152320">
    <property type="component" value="Chromosome 1"/>
</dbReference>
<reference evidence="1" key="1">
    <citation type="submission" date="2021-10" db="EMBL/GenBank/DDBJ databases">
        <title>Tropical sea cucumber genome reveals ecological adaptation and Cuvierian tubules defense mechanism.</title>
        <authorList>
            <person name="Chen T."/>
        </authorList>
    </citation>
    <scope>NUCLEOTIDE SEQUENCE</scope>
    <source>
        <strain evidence="1">Nanhai2018</strain>
        <tissue evidence="1">Muscle</tissue>
    </source>
</reference>
<protein>
    <submittedName>
        <fullName evidence="1">Uncharacterized protein</fullName>
    </submittedName>
</protein>
<sequence>MITLYTDSQKYQSLLSRDIVFTKEASQTHPYARSIPYGVLGKDPARTAREFSSSQAAREVDGHVEGGLCSKASTCSRTWLLLAVTEFSGSYASFEPRVT</sequence>